<feature type="transmembrane region" description="Helical" evidence="7">
    <location>
        <begin position="375"/>
        <end position="393"/>
    </location>
</feature>
<name>A0A210Q9E9_MIZYE</name>
<keyword evidence="10" id="KW-1185">Reference proteome</keyword>
<comment type="similarity">
    <text evidence="2 7">Belongs to the XK family.</text>
</comment>
<organism evidence="9 10">
    <name type="scientific">Mizuhopecten yessoensis</name>
    <name type="common">Japanese scallop</name>
    <name type="synonym">Patinopecten yessoensis</name>
    <dbReference type="NCBI Taxonomy" id="6573"/>
    <lineage>
        <taxon>Eukaryota</taxon>
        <taxon>Metazoa</taxon>
        <taxon>Spiralia</taxon>
        <taxon>Lophotrochozoa</taxon>
        <taxon>Mollusca</taxon>
        <taxon>Bivalvia</taxon>
        <taxon>Autobranchia</taxon>
        <taxon>Pteriomorphia</taxon>
        <taxon>Pectinida</taxon>
        <taxon>Pectinoidea</taxon>
        <taxon>Pectinidae</taxon>
        <taxon>Mizuhopecten</taxon>
    </lineage>
</organism>
<feature type="compositionally biased region" description="Polar residues" evidence="8">
    <location>
        <begin position="490"/>
        <end position="499"/>
    </location>
</feature>
<sequence>MYSFRHNNRGRDVPDTGLQRTSYKFMSDEVEPEIRCETAGKLRGSVISHRVNNDVATDHNGTSDVGDSTALNMEKAGDDPLDVSDATLLPRDQYDLADLTRQNNGSCQSSVKTWPPVYTRLDLAFSITSLVMFAVDLGTDVALVVKYHVTDQYLLRNLTLGFILVPSLASGCGSVVWSYIDYRNHVRHNRSKWPMVVRCLFTFFQLGRVYRMVEFIYHITRTWKEQDPEKVKDISLKAIEQKRDAAILGLVDGFLESTLQLLLQLYLTVRAYVPLDELRVLALLTSWFSTALTVTSYYRTVRRAMNDRYNVRYGPSALYMAYRLFELGPRLLLLGLCVAYFLNILLGAVALHVIVMFLMHLYINPRLTGVCNGQICRTVFLLLISFISVFCFINLKDRKTLWIMVFYYAVFYVENFAIMGVLVGLTQAGIIFYSPWYFTAYSVIPGFVLHMLCLSLYYKFCHPQKTRCKNQSPLYKTSTELIQKNATPFRQGSLGNLSSPHEKEEEDPLYRESHNEELIHQLLQSKEASALYISRSNSVDQELRTDDPSTDKNQPCDFSPCNTQDNSSSSVLQRNHVSGKENGLSEQRL</sequence>
<comment type="caution">
    <text evidence="9">The sequence shown here is derived from an EMBL/GenBank/DDBJ whole genome shotgun (WGS) entry which is preliminary data.</text>
</comment>
<comment type="subcellular location">
    <subcellularLocation>
        <location evidence="1">Cell membrane</location>
        <topology evidence="1">Multi-pass membrane protein</topology>
    </subcellularLocation>
    <subcellularLocation>
        <location evidence="7">Membrane</location>
        <topology evidence="7">Multi-pass membrane protein</topology>
    </subcellularLocation>
</comment>
<feature type="transmembrane region" description="Helical" evidence="7">
    <location>
        <begin position="438"/>
        <end position="458"/>
    </location>
</feature>
<dbReference type="InterPro" id="IPR018629">
    <property type="entry name" value="XK-rel"/>
</dbReference>
<dbReference type="PANTHER" id="PTHR16024:SF6">
    <property type="entry name" value="XK-RELATED PROTEIN"/>
    <property type="match status" value="1"/>
</dbReference>
<dbReference type="OrthoDB" id="6080389at2759"/>
<feature type="transmembrane region" description="Helical" evidence="7">
    <location>
        <begin position="123"/>
        <end position="145"/>
    </location>
</feature>
<evidence type="ECO:0000313" key="9">
    <source>
        <dbReference type="EMBL" id="OWF45372.1"/>
    </source>
</evidence>
<feature type="compositionally biased region" description="Basic and acidic residues" evidence="8">
    <location>
        <begin position="500"/>
        <end position="511"/>
    </location>
</feature>
<evidence type="ECO:0000256" key="4">
    <source>
        <dbReference type="ARBA" id="ARBA00022692"/>
    </source>
</evidence>
<accession>A0A210Q9E9</accession>
<dbReference type="AlphaFoldDB" id="A0A210Q9E9"/>
<reference evidence="9 10" key="1">
    <citation type="journal article" date="2017" name="Nat. Ecol. Evol.">
        <title>Scallop genome provides insights into evolution of bilaterian karyotype and development.</title>
        <authorList>
            <person name="Wang S."/>
            <person name="Zhang J."/>
            <person name="Jiao W."/>
            <person name="Li J."/>
            <person name="Xun X."/>
            <person name="Sun Y."/>
            <person name="Guo X."/>
            <person name="Huan P."/>
            <person name="Dong B."/>
            <person name="Zhang L."/>
            <person name="Hu X."/>
            <person name="Sun X."/>
            <person name="Wang J."/>
            <person name="Zhao C."/>
            <person name="Wang Y."/>
            <person name="Wang D."/>
            <person name="Huang X."/>
            <person name="Wang R."/>
            <person name="Lv J."/>
            <person name="Li Y."/>
            <person name="Zhang Z."/>
            <person name="Liu B."/>
            <person name="Lu W."/>
            <person name="Hui Y."/>
            <person name="Liang J."/>
            <person name="Zhou Z."/>
            <person name="Hou R."/>
            <person name="Li X."/>
            <person name="Liu Y."/>
            <person name="Li H."/>
            <person name="Ning X."/>
            <person name="Lin Y."/>
            <person name="Zhao L."/>
            <person name="Xing Q."/>
            <person name="Dou J."/>
            <person name="Li Y."/>
            <person name="Mao J."/>
            <person name="Guo H."/>
            <person name="Dou H."/>
            <person name="Li T."/>
            <person name="Mu C."/>
            <person name="Jiang W."/>
            <person name="Fu Q."/>
            <person name="Fu X."/>
            <person name="Miao Y."/>
            <person name="Liu J."/>
            <person name="Yu Q."/>
            <person name="Li R."/>
            <person name="Liao H."/>
            <person name="Li X."/>
            <person name="Kong Y."/>
            <person name="Jiang Z."/>
            <person name="Chourrout D."/>
            <person name="Li R."/>
            <person name="Bao Z."/>
        </authorList>
    </citation>
    <scope>NUCLEOTIDE SEQUENCE [LARGE SCALE GENOMIC DNA]</scope>
    <source>
        <strain evidence="9 10">PY_sf001</strain>
    </source>
</reference>
<dbReference type="GO" id="GO:0070782">
    <property type="term" value="P:phosphatidylserine exposure on apoptotic cell surface"/>
    <property type="evidence" value="ECO:0007669"/>
    <property type="project" value="TreeGrafter"/>
</dbReference>
<keyword evidence="3" id="KW-1003">Cell membrane</keyword>
<feature type="compositionally biased region" description="Basic and acidic residues" evidence="8">
    <location>
        <begin position="541"/>
        <end position="550"/>
    </location>
</feature>
<feature type="transmembrane region" description="Helical" evidence="7">
    <location>
        <begin position="405"/>
        <end position="432"/>
    </location>
</feature>
<dbReference type="EMBL" id="NEDP02004514">
    <property type="protein sequence ID" value="OWF45372.1"/>
    <property type="molecule type" value="Genomic_DNA"/>
</dbReference>
<keyword evidence="6 7" id="KW-0472">Membrane</keyword>
<evidence type="ECO:0000256" key="2">
    <source>
        <dbReference type="ARBA" id="ARBA00008789"/>
    </source>
</evidence>
<dbReference type="InterPro" id="IPR050895">
    <property type="entry name" value="XK-related_scramblase"/>
</dbReference>
<dbReference type="GO" id="GO:1902742">
    <property type="term" value="P:apoptotic process involved in development"/>
    <property type="evidence" value="ECO:0007669"/>
    <property type="project" value="TreeGrafter"/>
</dbReference>
<feature type="transmembrane region" description="Helical" evidence="7">
    <location>
        <begin position="331"/>
        <end position="363"/>
    </location>
</feature>
<feature type="transmembrane region" description="Helical" evidence="7">
    <location>
        <begin position="245"/>
        <end position="266"/>
    </location>
</feature>
<evidence type="ECO:0000256" key="7">
    <source>
        <dbReference type="RuleBase" id="RU910716"/>
    </source>
</evidence>
<evidence type="ECO:0000256" key="8">
    <source>
        <dbReference type="SAM" id="MobiDB-lite"/>
    </source>
</evidence>
<dbReference type="Proteomes" id="UP000242188">
    <property type="component" value="Unassembled WGS sequence"/>
</dbReference>
<keyword evidence="5 7" id="KW-1133">Transmembrane helix</keyword>
<feature type="region of interest" description="Disordered" evidence="8">
    <location>
        <begin position="490"/>
        <end position="511"/>
    </location>
</feature>
<feature type="compositionally biased region" description="Polar residues" evidence="8">
    <location>
        <begin position="560"/>
        <end position="576"/>
    </location>
</feature>
<dbReference type="Pfam" id="PF09815">
    <property type="entry name" value="XK-related"/>
    <property type="match status" value="1"/>
</dbReference>
<feature type="transmembrane region" description="Helical" evidence="7">
    <location>
        <begin position="157"/>
        <end position="180"/>
    </location>
</feature>
<gene>
    <name evidence="9" type="ORF">KP79_PYT08070</name>
</gene>
<evidence type="ECO:0000313" key="10">
    <source>
        <dbReference type="Proteomes" id="UP000242188"/>
    </source>
</evidence>
<evidence type="ECO:0000256" key="6">
    <source>
        <dbReference type="ARBA" id="ARBA00023136"/>
    </source>
</evidence>
<keyword evidence="4 7" id="KW-0812">Transmembrane</keyword>
<dbReference type="GO" id="GO:0005886">
    <property type="term" value="C:plasma membrane"/>
    <property type="evidence" value="ECO:0007669"/>
    <property type="project" value="UniProtKB-SubCell"/>
</dbReference>
<feature type="transmembrane region" description="Helical" evidence="7">
    <location>
        <begin position="278"/>
        <end position="298"/>
    </location>
</feature>
<evidence type="ECO:0000256" key="1">
    <source>
        <dbReference type="ARBA" id="ARBA00004651"/>
    </source>
</evidence>
<dbReference type="GO" id="GO:0043652">
    <property type="term" value="P:engulfment of apoptotic cell"/>
    <property type="evidence" value="ECO:0007669"/>
    <property type="project" value="TreeGrafter"/>
</dbReference>
<proteinExistence type="inferred from homology"/>
<evidence type="ECO:0000256" key="5">
    <source>
        <dbReference type="ARBA" id="ARBA00022989"/>
    </source>
</evidence>
<dbReference type="PANTHER" id="PTHR16024">
    <property type="entry name" value="XK-RELATED PROTEIN"/>
    <property type="match status" value="1"/>
</dbReference>
<feature type="region of interest" description="Disordered" evidence="8">
    <location>
        <begin position="538"/>
        <end position="589"/>
    </location>
</feature>
<protein>
    <recommendedName>
        <fullName evidence="7">XK-related protein</fullName>
    </recommendedName>
</protein>
<evidence type="ECO:0000256" key="3">
    <source>
        <dbReference type="ARBA" id="ARBA00022475"/>
    </source>
</evidence>